<evidence type="ECO:0000313" key="2">
    <source>
        <dbReference type="Proteomes" id="UP000615003"/>
    </source>
</evidence>
<name>A0ABR9EN73_PSEVC</name>
<evidence type="ECO:0008006" key="3">
    <source>
        <dbReference type="Google" id="ProtNLM"/>
    </source>
</evidence>
<sequence>MTQINCSQCNTALNCNVSDITACWCNQLPAILPLDSSATSCLCTRCTLSKINVYLESIYTQPIKAQIEFAKKFRGNDNLIEGLDYTMQNGYMVFSKWFFLKRGTCCKNGCKNCPYGYKK</sequence>
<protein>
    <recommendedName>
        <fullName evidence="3">Orphan protein</fullName>
    </recommendedName>
</protein>
<dbReference type="GeneID" id="93662428"/>
<gene>
    <name evidence="1" type="ORF">PCARR_a0234</name>
</gene>
<comment type="caution">
    <text evidence="1">The sequence shown here is derived from an EMBL/GenBank/DDBJ whole genome shotgun (WGS) entry which is preliminary data.</text>
</comment>
<organism evidence="1 2">
    <name type="scientific">Pseudoalteromonas carrageenovora IAM 12662</name>
    <dbReference type="NCBI Taxonomy" id="1314868"/>
    <lineage>
        <taxon>Bacteria</taxon>
        <taxon>Pseudomonadati</taxon>
        <taxon>Pseudomonadota</taxon>
        <taxon>Gammaproteobacteria</taxon>
        <taxon>Alteromonadales</taxon>
        <taxon>Pseudoalteromonadaceae</taxon>
        <taxon>Pseudoalteromonas</taxon>
    </lineage>
</organism>
<reference evidence="1 2" key="1">
    <citation type="submission" date="2015-06" db="EMBL/GenBank/DDBJ databases">
        <title>Genome sequence of Pseudoalteromonas carrageenovora.</title>
        <authorList>
            <person name="Xie B.-B."/>
            <person name="Rong J.-C."/>
            <person name="Qin Q.-L."/>
            <person name="Zhang Y.-Z."/>
        </authorList>
    </citation>
    <scope>NUCLEOTIDE SEQUENCE [LARGE SCALE GENOMIC DNA]</scope>
    <source>
        <strain evidence="1 2">IAM 12662</strain>
    </source>
</reference>
<accession>A0ABR9EN73</accession>
<dbReference type="EMBL" id="AQGW01000018">
    <property type="protein sequence ID" value="MBE0381982.1"/>
    <property type="molecule type" value="Genomic_DNA"/>
</dbReference>
<dbReference type="RefSeq" id="WP_104641959.1">
    <property type="nucleotide sequence ID" value="NZ_AQGW01000018.1"/>
</dbReference>
<proteinExistence type="predicted"/>
<evidence type="ECO:0000313" key="1">
    <source>
        <dbReference type="EMBL" id="MBE0381982.1"/>
    </source>
</evidence>
<keyword evidence="2" id="KW-1185">Reference proteome</keyword>
<dbReference type="Proteomes" id="UP000615003">
    <property type="component" value="Unassembled WGS sequence"/>
</dbReference>
<dbReference type="InterPro" id="IPR040807">
    <property type="entry name" value="DUF5522"/>
</dbReference>
<dbReference type="Pfam" id="PF17653">
    <property type="entry name" value="DUF5522"/>
    <property type="match status" value="1"/>
</dbReference>